<keyword evidence="5" id="KW-0472">Membrane</keyword>
<gene>
    <name evidence="7" type="ORF">Tci_626301</name>
</gene>
<dbReference type="InterPro" id="IPR011990">
    <property type="entry name" value="TPR-like_helical_dom_sf"/>
</dbReference>
<dbReference type="InterPro" id="IPR013105">
    <property type="entry name" value="TPR_2"/>
</dbReference>
<feature type="transmembrane region" description="Helical" evidence="5">
    <location>
        <begin position="438"/>
        <end position="459"/>
    </location>
</feature>
<name>A0A699JRR8_TANCI</name>
<keyword evidence="1" id="KW-0677">Repeat</keyword>
<organism evidence="7">
    <name type="scientific">Tanacetum cinerariifolium</name>
    <name type="common">Dalmatian daisy</name>
    <name type="synonym">Chrysanthemum cinerariifolium</name>
    <dbReference type="NCBI Taxonomy" id="118510"/>
    <lineage>
        <taxon>Eukaryota</taxon>
        <taxon>Viridiplantae</taxon>
        <taxon>Streptophyta</taxon>
        <taxon>Embryophyta</taxon>
        <taxon>Tracheophyta</taxon>
        <taxon>Spermatophyta</taxon>
        <taxon>Magnoliopsida</taxon>
        <taxon>eudicotyledons</taxon>
        <taxon>Gunneridae</taxon>
        <taxon>Pentapetalae</taxon>
        <taxon>asterids</taxon>
        <taxon>campanulids</taxon>
        <taxon>Asterales</taxon>
        <taxon>Asteraceae</taxon>
        <taxon>Asteroideae</taxon>
        <taxon>Anthemideae</taxon>
        <taxon>Anthemidinae</taxon>
        <taxon>Tanacetum</taxon>
    </lineage>
</organism>
<accession>A0A699JRR8</accession>
<dbReference type="SMART" id="SM00028">
    <property type="entry name" value="TPR"/>
    <property type="match status" value="1"/>
</dbReference>
<feature type="domain" description="VWFA" evidence="6">
    <location>
        <begin position="147"/>
        <end position="285"/>
    </location>
</feature>
<dbReference type="InterPro" id="IPR019734">
    <property type="entry name" value="TPR_rpt"/>
</dbReference>
<dbReference type="PANTHER" id="PTHR22550:SF14">
    <property type="entry name" value="VWFA DOMAIN-CONTAINING PROTEIN"/>
    <property type="match status" value="1"/>
</dbReference>
<feature type="non-terminal residue" evidence="7">
    <location>
        <position position="835"/>
    </location>
</feature>
<evidence type="ECO:0000256" key="5">
    <source>
        <dbReference type="SAM" id="Phobius"/>
    </source>
</evidence>
<keyword evidence="5" id="KW-1133">Transmembrane helix</keyword>
<dbReference type="PANTHER" id="PTHR22550">
    <property type="entry name" value="SPORE GERMINATION PROTEIN"/>
    <property type="match status" value="1"/>
</dbReference>
<keyword evidence="2 3" id="KW-0802">TPR repeat</keyword>
<comment type="caution">
    <text evidence="7">The sequence shown here is derived from an EMBL/GenBank/DDBJ whole genome shotgun (WGS) entry which is preliminary data.</text>
</comment>
<dbReference type="InterPro" id="IPR050768">
    <property type="entry name" value="UPF0353/GerABKA_families"/>
</dbReference>
<evidence type="ECO:0000256" key="2">
    <source>
        <dbReference type="ARBA" id="ARBA00022803"/>
    </source>
</evidence>
<reference evidence="7" key="1">
    <citation type="journal article" date="2019" name="Sci. Rep.">
        <title>Draft genome of Tanacetum cinerariifolium, the natural source of mosquito coil.</title>
        <authorList>
            <person name="Yamashiro T."/>
            <person name="Shiraishi A."/>
            <person name="Satake H."/>
            <person name="Nakayama K."/>
        </authorList>
    </citation>
    <scope>NUCLEOTIDE SEQUENCE</scope>
</reference>
<proteinExistence type="predicted"/>
<dbReference type="SUPFAM" id="SSF53300">
    <property type="entry name" value="vWA-like"/>
    <property type="match status" value="2"/>
</dbReference>
<dbReference type="InterPro" id="IPR036465">
    <property type="entry name" value="vWFA_dom_sf"/>
</dbReference>
<keyword evidence="5" id="KW-0812">Transmembrane</keyword>
<feature type="non-terminal residue" evidence="7">
    <location>
        <position position="1"/>
    </location>
</feature>
<dbReference type="AlphaFoldDB" id="A0A699JRR8"/>
<dbReference type="PROSITE" id="PS50234">
    <property type="entry name" value="VWFA"/>
    <property type="match status" value="1"/>
</dbReference>
<dbReference type="SMART" id="SM00327">
    <property type="entry name" value="VWA"/>
    <property type="match status" value="2"/>
</dbReference>
<dbReference type="InterPro" id="IPR002035">
    <property type="entry name" value="VWF_A"/>
</dbReference>
<evidence type="ECO:0000259" key="6">
    <source>
        <dbReference type="PROSITE" id="PS50234"/>
    </source>
</evidence>
<evidence type="ECO:0000256" key="3">
    <source>
        <dbReference type="PROSITE-ProRule" id="PRU00339"/>
    </source>
</evidence>
<dbReference type="PROSITE" id="PS50005">
    <property type="entry name" value="TPR"/>
    <property type="match status" value="1"/>
</dbReference>
<feature type="repeat" description="TPR" evidence="3">
    <location>
        <begin position="783"/>
        <end position="816"/>
    </location>
</feature>
<dbReference type="Pfam" id="PF07719">
    <property type="entry name" value="TPR_2"/>
    <property type="match status" value="1"/>
</dbReference>
<dbReference type="EMBL" id="BKCJ010442611">
    <property type="protein sequence ID" value="GFA54329.1"/>
    <property type="molecule type" value="Genomic_DNA"/>
</dbReference>
<feature type="region of interest" description="Disordered" evidence="4">
    <location>
        <begin position="1"/>
        <end position="43"/>
    </location>
</feature>
<evidence type="ECO:0000313" key="7">
    <source>
        <dbReference type="EMBL" id="GFA54329.1"/>
    </source>
</evidence>
<dbReference type="Gene3D" id="1.25.40.10">
    <property type="entry name" value="Tetratricopeptide repeat domain"/>
    <property type="match status" value="1"/>
</dbReference>
<sequence length="835" mass="90000">LPCPGRSASGALGTARTEAAGADDATEHPARNGRATARIPQRATSGETAMSALDQLQPLILPLAACTRMVVAADFAAGTGLRHSGEAALKVSFLQELEGLAGRRARAHLPGWRRQLPFIAIWLLLLMAAARPQWLGEPLPVAASGRDLLVAVDVSGSMDYPDMMWKNDEVSRLALVKTLLGDFLEHRQGDRIGLILFGSQAYLQAPLTFDRKTVRVWLDEARIGIAGKNTAIGDAIGLALKRLRQRPAQSRVLILVTDGANNAGQIDPRTAARLAASEGVKIYPIVLPGAQRRRTGRHWQGAGPAGACRATTDPGAPCPLAVSLAAGNGAAAEPFAGDPGTLAEQRAVSLVCLRPGVCAGRALASTRAAPAEAPMMEFLASLWPHWLRPGWLLLLPLLGWLLWRLWNRQKRVGRWQMILPSAFHSALLSGGGGRESKLPWIVLGISWLLAVLALLGPSWQRVEQNSQRPVDPLVVMLELTPEMLAADSPPTRLEQARRKLLDLLQARSDSQTAIIVYAGSAHTLVPLSDDLATSKNLLDAIRPSIMPEAGQRADLAVRKALDLLEQGDLGQGRLLWIGSSLSEAERQGIRAAMTGRDAPALLMLGVGTAEGAPVTQEKGGFLKDAQGGILVPRLDGPVLKDFADSMAGRYTALRLDNQDLNDLGLLDGPKSLISEGQKVRLDRWADQGYWLLLPLLLLAGCAGRRGWLLCLPLLLMTVPQASYAFDFQDLWRRPDQQGERLLKRHHPAEAARHFQDPRWQGVALYQAGDYAGAAQRFAQGSSAVDHYNRGNALARSGELEGAIDAYAQALDRQPDFPAALANKALVEQVLELNKT</sequence>
<dbReference type="Gene3D" id="3.40.50.410">
    <property type="entry name" value="von Willebrand factor, type A domain"/>
    <property type="match status" value="2"/>
</dbReference>
<dbReference type="SUPFAM" id="SSF48452">
    <property type="entry name" value="TPR-like"/>
    <property type="match status" value="1"/>
</dbReference>
<feature type="transmembrane region" description="Helical" evidence="5">
    <location>
        <begin position="386"/>
        <end position="403"/>
    </location>
</feature>
<evidence type="ECO:0000256" key="1">
    <source>
        <dbReference type="ARBA" id="ARBA00022737"/>
    </source>
</evidence>
<evidence type="ECO:0000256" key="4">
    <source>
        <dbReference type="SAM" id="MobiDB-lite"/>
    </source>
</evidence>
<dbReference type="Pfam" id="PF13519">
    <property type="entry name" value="VWA_2"/>
    <property type="match status" value="2"/>
</dbReference>
<protein>
    <recommendedName>
        <fullName evidence="6">VWFA domain-containing protein</fullName>
    </recommendedName>
</protein>